<keyword evidence="2" id="KW-1185">Reference proteome</keyword>
<reference evidence="1" key="1">
    <citation type="submission" date="2023-08" db="EMBL/GenBank/DDBJ databases">
        <title>Chromosome-level Genome Assembly of mud carp (Cirrhinus molitorella).</title>
        <authorList>
            <person name="Liu H."/>
        </authorList>
    </citation>
    <scope>NUCLEOTIDE SEQUENCE</scope>
    <source>
        <strain evidence="1">Prfri</strain>
        <tissue evidence="1">Muscle</tissue>
    </source>
</reference>
<evidence type="ECO:0000313" key="2">
    <source>
        <dbReference type="Proteomes" id="UP001187343"/>
    </source>
</evidence>
<dbReference type="AlphaFoldDB" id="A0AA88Q2I9"/>
<dbReference type="EMBL" id="JAUYZG010000002">
    <property type="protein sequence ID" value="KAK2913408.1"/>
    <property type="molecule type" value="Genomic_DNA"/>
</dbReference>
<accession>A0AA88Q2I9</accession>
<evidence type="ECO:0000313" key="1">
    <source>
        <dbReference type="EMBL" id="KAK2913408.1"/>
    </source>
</evidence>
<dbReference type="Proteomes" id="UP001187343">
    <property type="component" value="Unassembled WGS sequence"/>
</dbReference>
<organism evidence="1 2">
    <name type="scientific">Cirrhinus molitorella</name>
    <name type="common">mud carp</name>
    <dbReference type="NCBI Taxonomy" id="172907"/>
    <lineage>
        <taxon>Eukaryota</taxon>
        <taxon>Metazoa</taxon>
        <taxon>Chordata</taxon>
        <taxon>Craniata</taxon>
        <taxon>Vertebrata</taxon>
        <taxon>Euteleostomi</taxon>
        <taxon>Actinopterygii</taxon>
        <taxon>Neopterygii</taxon>
        <taxon>Teleostei</taxon>
        <taxon>Ostariophysi</taxon>
        <taxon>Cypriniformes</taxon>
        <taxon>Cyprinidae</taxon>
        <taxon>Labeoninae</taxon>
        <taxon>Labeonini</taxon>
        <taxon>Cirrhinus</taxon>
    </lineage>
</organism>
<comment type="caution">
    <text evidence="1">The sequence shown here is derived from an EMBL/GenBank/DDBJ whole genome shotgun (WGS) entry which is preliminary data.</text>
</comment>
<name>A0AA88Q2I9_9TELE</name>
<protein>
    <submittedName>
        <fullName evidence="1">Uncharacterized protein</fullName>
    </submittedName>
</protein>
<sequence>MENASLKRCTEEFGFWLDASALLRDFSVMFLNARRTGTSICPRHTATRSLLSDREEYARQLLKVNFMRCSTFKQKRVDRR</sequence>
<proteinExistence type="predicted"/>
<gene>
    <name evidence="1" type="ORF">Q8A67_001807</name>
</gene>